<evidence type="ECO:0000256" key="2">
    <source>
        <dbReference type="SAM" id="MobiDB-lite"/>
    </source>
</evidence>
<evidence type="ECO:0000256" key="1">
    <source>
        <dbReference type="PROSITE-ProRule" id="PRU00723"/>
    </source>
</evidence>
<accession>A0AAE1GRE6</accession>
<feature type="compositionally biased region" description="Basic residues" evidence="2">
    <location>
        <begin position="422"/>
        <end position="438"/>
    </location>
</feature>
<protein>
    <submittedName>
        <fullName evidence="4">E3 ubiquitin-protein ligase makorin-2</fullName>
    </submittedName>
</protein>
<feature type="region of interest" description="Disordered" evidence="2">
    <location>
        <begin position="405"/>
        <end position="459"/>
    </location>
</feature>
<feature type="zinc finger region" description="C3H1-type" evidence="1">
    <location>
        <begin position="537"/>
        <end position="567"/>
    </location>
</feature>
<comment type="caution">
    <text evidence="4">The sequence shown here is derived from an EMBL/GenBank/DDBJ whole genome shotgun (WGS) entry which is preliminary data.</text>
</comment>
<sequence length="697" mass="79445">MLIFLISNHGSLILFMLMRRFMLCLMQLIWLSYGGMEIKWEYLVKLHNLQDREGLLYGIRVRKAHIAFQHNKQKVKLATHTADALETLREKGYSDFNGSEATEDFIRHADSIFDIFNSKNLNAEKIKTCHLHGLKVPSFDDKQGAWYGPIPTVESSWQTGFVGFISGIDTALSMNDIYVKTGILDFLPTSKGGWNNNPNVMQFMSAYKRLLIQVQLGCRGTPTEWPFVYECLQEATYPGAAGWQEERQLLAAGVYINEFAVNLPSAQNFTLLHPDRSSQRIPRRALPFRTHKRDCQPSPGTSTVLLRIVLVGLRTNINKDPFTVEIINTEERVVEKKITQISCTYAATIQQQQQELRERIAALERRCFSAEPMECVLCGEEVLQIRGPPQQATPPLPPRVVVTTITHHDGTTTRDYEEAPRQRRRPNKRRARQLKKIRRDLARRDLSDPERLPVHGPLPPSTSSRARYFIGTCGCNVVMCWGCALHLRRGVETEDPRYKDRRTKCPVCRIQVDWGVPNIAFVWREDRKALLDLHRQLRAITPCRKAQLGGGSPCPFGNRCHYSHRVRLMSMTAMVQQHTPTAHQRLHEQVSVTRRLHVVGKGPMRTHMVAHDATDVTYVPAEGIPYGAFPEHAPPTPAPIRRQPPQALPRPPTPEGEEEMDTFQYGPSLIESRVVHCQPPPGYNPEDLPPQLQRAEQ</sequence>
<dbReference type="Proteomes" id="UP001219518">
    <property type="component" value="Unassembled WGS sequence"/>
</dbReference>
<feature type="compositionally biased region" description="Basic and acidic residues" evidence="2">
    <location>
        <begin position="439"/>
        <end position="453"/>
    </location>
</feature>
<feature type="region of interest" description="Disordered" evidence="2">
    <location>
        <begin position="627"/>
        <end position="697"/>
    </location>
</feature>
<reference evidence="4" key="2">
    <citation type="journal article" date="2023" name="BMC Genomics">
        <title>Pest status, molecular evolution, and epigenetic factors derived from the genome assembly of Frankliniella fusca, a thysanopteran phytovirus vector.</title>
        <authorList>
            <person name="Catto M.A."/>
            <person name="Labadie P.E."/>
            <person name="Jacobson A.L."/>
            <person name="Kennedy G.G."/>
            <person name="Srinivasan R."/>
            <person name="Hunt B.G."/>
        </authorList>
    </citation>
    <scope>NUCLEOTIDE SEQUENCE</scope>
    <source>
        <strain evidence="4">PL_HMW_Pooled</strain>
    </source>
</reference>
<evidence type="ECO:0000313" key="4">
    <source>
        <dbReference type="EMBL" id="KAK3907553.1"/>
    </source>
</evidence>
<dbReference type="PROSITE" id="PS50103">
    <property type="entry name" value="ZF_C3H1"/>
    <property type="match status" value="1"/>
</dbReference>
<feature type="non-terminal residue" evidence="4">
    <location>
        <position position="697"/>
    </location>
</feature>
<reference evidence="4" key="1">
    <citation type="submission" date="2021-07" db="EMBL/GenBank/DDBJ databases">
        <authorList>
            <person name="Catto M.A."/>
            <person name="Jacobson A."/>
            <person name="Kennedy G."/>
            <person name="Labadie P."/>
            <person name="Hunt B.G."/>
            <person name="Srinivasan R."/>
        </authorList>
    </citation>
    <scope>NUCLEOTIDE SEQUENCE</scope>
    <source>
        <strain evidence="4">PL_HMW_Pooled</strain>
        <tissue evidence="4">Head</tissue>
    </source>
</reference>
<keyword evidence="1" id="KW-0863">Zinc-finger</keyword>
<name>A0AAE1GRE6_9NEOP</name>
<feature type="domain" description="C3H1-type" evidence="3">
    <location>
        <begin position="537"/>
        <end position="567"/>
    </location>
</feature>
<dbReference type="EMBL" id="JAHWGI010000011">
    <property type="protein sequence ID" value="KAK3907553.1"/>
    <property type="molecule type" value="Genomic_DNA"/>
</dbReference>
<proteinExistence type="predicted"/>
<keyword evidence="1" id="KW-0862">Zinc</keyword>
<dbReference type="InterPro" id="IPR000571">
    <property type="entry name" value="Znf_CCCH"/>
</dbReference>
<evidence type="ECO:0000313" key="5">
    <source>
        <dbReference type="Proteomes" id="UP001219518"/>
    </source>
</evidence>
<dbReference type="AlphaFoldDB" id="A0AAE1GRE6"/>
<dbReference type="InterPro" id="IPR048367">
    <property type="entry name" value="TNP-like_RNaseH_C"/>
</dbReference>
<evidence type="ECO:0000259" key="3">
    <source>
        <dbReference type="PROSITE" id="PS50103"/>
    </source>
</evidence>
<dbReference type="Pfam" id="PF21789">
    <property type="entry name" value="TNP-like_RNaseH_C"/>
    <property type="match status" value="1"/>
</dbReference>
<dbReference type="GO" id="GO:0008270">
    <property type="term" value="F:zinc ion binding"/>
    <property type="evidence" value="ECO:0007669"/>
    <property type="project" value="UniProtKB-KW"/>
</dbReference>
<organism evidence="4 5">
    <name type="scientific">Frankliniella fusca</name>
    <dbReference type="NCBI Taxonomy" id="407009"/>
    <lineage>
        <taxon>Eukaryota</taxon>
        <taxon>Metazoa</taxon>
        <taxon>Ecdysozoa</taxon>
        <taxon>Arthropoda</taxon>
        <taxon>Hexapoda</taxon>
        <taxon>Insecta</taxon>
        <taxon>Pterygota</taxon>
        <taxon>Neoptera</taxon>
        <taxon>Paraneoptera</taxon>
        <taxon>Thysanoptera</taxon>
        <taxon>Terebrantia</taxon>
        <taxon>Thripoidea</taxon>
        <taxon>Thripidae</taxon>
        <taxon>Frankliniella</taxon>
    </lineage>
</organism>
<feature type="compositionally biased region" description="Basic and acidic residues" evidence="2">
    <location>
        <begin position="406"/>
        <end position="421"/>
    </location>
</feature>
<keyword evidence="5" id="KW-1185">Reference proteome</keyword>
<dbReference type="Pfam" id="PF21788">
    <property type="entry name" value="TNP-like_GBD"/>
    <property type="match status" value="1"/>
</dbReference>
<keyword evidence="1" id="KW-0479">Metal-binding</keyword>
<gene>
    <name evidence="4" type="ORF">KUF71_003052</name>
</gene>
<dbReference type="InterPro" id="IPR048366">
    <property type="entry name" value="TNP-like_GBD"/>
</dbReference>